<dbReference type="EMBL" id="CP001751">
    <property type="protein sequence ID" value="ADE39319.1"/>
    <property type="molecule type" value="Genomic_DNA"/>
</dbReference>
<dbReference type="RefSeq" id="WP_013045948.1">
    <property type="nucleotide sequence ID" value="NC_014010.1"/>
</dbReference>
<dbReference type="OrthoDB" id="9800654at2"/>
<dbReference type="GO" id="GO:0005524">
    <property type="term" value="F:ATP binding"/>
    <property type="evidence" value="ECO:0007669"/>
    <property type="project" value="UniProtKB-KW"/>
</dbReference>
<evidence type="ECO:0000313" key="9">
    <source>
        <dbReference type="Proteomes" id="UP000007460"/>
    </source>
</evidence>
<dbReference type="STRING" id="488538.SAR116_1076"/>
<dbReference type="InterPro" id="IPR003439">
    <property type="entry name" value="ABC_transporter-like_ATP-bd"/>
</dbReference>
<protein>
    <submittedName>
        <fullName evidence="8">Heme ABC transporter ATP-binding protein</fullName>
    </submittedName>
</protein>
<organism evidence="8 9">
    <name type="scientific">Puniceispirillum marinum (strain IMCC1322)</name>
    <dbReference type="NCBI Taxonomy" id="488538"/>
    <lineage>
        <taxon>Bacteria</taxon>
        <taxon>Pseudomonadati</taxon>
        <taxon>Pseudomonadota</taxon>
        <taxon>Alphaproteobacteria</taxon>
        <taxon>Candidatus Puniceispirillales</taxon>
        <taxon>Candidatus Puniceispirillaceae</taxon>
        <taxon>Candidatus Puniceispirillum</taxon>
    </lineage>
</organism>
<dbReference type="eggNOG" id="COG4133">
    <property type="taxonomic scope" value="Bacteria"/>
</dbReference>
<evidence type="ECO:0000256" key="5">
    <source>
        <dbReference type="ARBA" id="ARBA00022967"/>
    </source>
</evidence>
<accession>D5BSS2</accession>
<dbReference type="HOGENOM" id="CLU_000604_1_2_5"/>
<evidence type="ECO:0000256" key="3">
    <source>
        <dbReference type="ARBA" id="ARBA00022748"/>
    </source>
</evidence>
<dbReference type="InterPro" id="IPR003593">
    <property type="entry name" value="AAA+_ATPase"/>
</dbReference>
<dbReference type="AlphaFoldDB" id="D5BSS2"/>
<dbReference type="SMART" id="SM00382">
    <property type="entry name" value="AAA"/>
    <property type="match status" value="1"/>
</dbReference>
<dbReference type="Gene3D" id="3.40.50.300">
    <property type="entry name" value="P-loop containing nucleotide triphosphate hydrolases"/>
    <property type="match status" value="1"/>
</dbReference>
<evidence type="ECO:0000256" key="4">
    <source>
        <dbReference type="ARBA" id="ARBA00022840"/>
    </source>
</evidence>
<keyword evidence="4 8" id="KW-0067">ATP-binding</keyword>
<dbReference type="KEGG" id="apb:SAR116_1076"/>
<sequence>MASDAASMNGQPGNVQPGLWLDAVTVLRGIRPVIHEFSNHLDCGQLGLVHGANGAGKTTLLRAIAGRLPLASGAITCTAGSGRLVNGEEARLYVGHQDGLSSQMSGRENLHSWAAMTGYGDAQRIEAALAALGCLGFADSMVRLLSRGQRRRLALARLRLGPKTALWLLDEPNVGLDDDARTALDRIICAHIDNGGMVLAATHLDLGATLGKTRQIWTLGHKAHKDA</sequence>
<keyword evidence="3" id="KW-0201">Cytochrome c-type biogenesis</keyword>
<proteinExistence type="predicted"/>
<dbReference type="NCBIfam" id="TIGR01189">
    <property type="entry name" value="ccmA"/>
    <property type="match status" value="1"/>
</dbReference>
<dbReference type="InterPro" id="IPR027417">
    <property type="entry name" value="P-loop_NTPase"/>
</dbReference>
<dbReference type="SUPFAM" id="SSF52540">
    <property type="entry name" value="P-loop containing nucleoside triphosphate hydrolases"/>
    <property type="match status" value="1"/>
</dbReference>
<dbReference type="PANTHER" id="PTHR43499">
    <property type="entry name" value="ABC TRANSPORTER I FAMILY MEMBER 1"/>
    <property type="match status" value="1"/>
</dbReference>
<evidence type="ECO:0000259" key="7">
    <source>
        <dbReference type="SMART" id="SM00382"/>
    </source>
</evidence>
<dbReference type="PANTHER" id="PTHR43499:SF1">
    <property type="entry name" value="ABC TRANSPORTER I FAMILY MEMBER 1"/>
    <property type="match status" value="1"/>
</dbReference>
<keyword evidence="1" id="KW-0813">Transport</keyword>
<keyword evidence="9" id="KW-1185">Reference proteome</keyword>
<dbReference type="GO" id="GO:0017004">
    <property type="term" value="P:cytochrome complex assembly"/>
    <property type="evidence" value="ECO:0007669"/>
    <property type="project" value="UniProtKB-KW"/>
</dbReference>
<dbReference type="Proteomes" id="UP000007460">
    <property type="component" value="Chromosome"/>
</dbReference>
<evidence type="ECO:0000313" key="8">
    <source>
        <dbReference type="EMBL" id="ADE39319.1"/>
    </source>
</evidence>
<evidence type="ECO:0000256" key="1">
    <source>
        <dbReference type="ARBA" id="ARBA00022448"/>
    </source>
</evidence>
<dbReference type="InterPro" id="IPR005895">
    <property type="entry name" value="ABC_transptr_haem_export_CcmA"/>
</dbReference>
<keyword evidence="2" id="KW-0547">Nucleotide-binding</keyword>
<dbReference type="GO" id="GO:0016887">
    <property type="term" value="F:ATP hydrolysis activity"/>
    <property type="evidence" value="ECO:0007669"/>
    <property type="project" value="InterPro"/>
</dbReference>
<keyword evidence="5" id="KW-1278">Translocase</keyword>
<dbReference type="Pfam" id="PF00005">
    <property type="entry name" value="ABC_tran"/>
    <property type="match status" value="1"/>
</dbReference>
<gene>
    <name evidence="8" type="ordered locus">SAR116_1076</name>
</gene>
<feature type="domain" description="AAA+ ATPase" evidence="7">
    <location>
        <begin position="43"/>
        <end position="221"/>
    </location>
</feature>
<evidence type="ECO:0000256" key="2">
    <source>
        <dbReference type="ARBA" id="ARBA00022741"/>
    </source>
</evidence>
<name>D5BSS2_PUNMI</name>
<evidence type="ECO:0000256" key="6">
    <source>
        <dbReference type="ARBA" id="ARBA00023136"/>
    </source>
</evidence>
<dbReference type="GO" id="GO:0022857">
    <property type="term" value="F:transmembrane transporter activity"/>
    <property type="evidence" value="ECO:0007669"/>
    <property type="project" value="InterPro"/>
</dbReference>
<reference evidence="8 9" key="1">
    <citation type="journal article" date="2010" name="J. Bacteriol.">
        <title>Complete genome sequence of "Candidatus Puniceispirillum marinum" IMCC1322, a representative of the SAR116 clade in the Alphaproteobacteria.</title>
        <authorList>
            <person name="Oh H.M."/>
            <person name="Kwon K.K."/>
            <person name="Kang I."/>
            <person name="Kang S.G."/>
            <person name="Lee J.H."/>
            <person name="Kim S.J."/>
            <person name="Cho J.C."/>
        </authorList>
    </citation>
    <scope>NUCLEOTIDE SEQUENCE [LARGE SCALE GENOMIC DNA]</scope>
    <source>
        <strain evidence="8 9">IMCC1322</strain>
    </source>
</reference>
<keyword evidence="6" id="KW-0472">Membrane</keyword>